<dbReference type="PANTHER" id="PTHR31528:SF3">
    <property type="entry name" value="THIAMINE BIOSYNTHESIS PROTEIN HI_0357-RELATED"/>
    <property type="match status" value="1"/>
</dbReference>
<feature type="domain" description="Solute-binding protein family 3/N-terminal" evidence="1">
    <location>
        <begin position="33"/>
        <end position="258"/>
    </location>
</feature>
<dbReference type="AlphaFoldDB" id="A0A1M6HGJ9"/>
<dbReference type="InterPro" id="IPR027939">
    <property type="entry name" value="NMT1/THI5"/>
</dbReference>
<evidence type="ECO:0000313" key="2">
    <source>
        <dbReference type="EMBL" id="SHJ21295.1"/>
    </source>
</evidence>
<protein>
    <submittedName>
        <fullName evidence="2">NitT/TauT family transport system substrate-binding protein</fullName>
    </submittedName>
</protein>
<accession>A0A1M6HGJ9</accession>
<dbReference type="GO" id="GO:0009228">
    <property type="term" value="P:thiamine biosynthetic process"/>
    <property type="evidence" value="ECO:0007669"/>
    <property type="project" value="InterPro"/>
</dbReference>
<dbReference type="STRING" id="1121298.SAMN05444401_2513"/>
<dbReference type="SUPFAM" id="SSF53850">
    <property type="entry name" value="Periplasmic binding protein-like II"/>
    <property type="match status" value="1"/>
</dbReference>
<dbReference type="InterPro" id="IPR001638">
    <property type="entry name" value="Solute-binding_3/MltF_N"/>
</dbReference>
<gene>
    <name evidence="2" type="ORF">SAMN05444401_2513</name>
</gene>
<evidence type="ECO:0000259" key="1">
    <source>
        <dbReference type="SMART" id="SM00062"/>
    </source>
</evidence>
<dbReference type="Proteomes" id="UP000184080">
    <property type="component" value="Unassembled WGS sequence"/>
</dbReference>
<name>A0A1M6HGJ9_9CLOT</name>
<dbReference type="InterPro" id="IPR015168">
    <property type="entry name" value="SsuA/THI5"/>
</dbReference>
<evidence type="ECO:0000313" key="3">
    <source>
        <dbReference type="Proteomes" id="UP000184080"/>
    </source>
</evidence>
<dbReference type="PANTHER" id="PTHR31528">
    <property type="entry name" value="4-AMINO-5-HYDROXYMETHYL-2-METHYLPYRIMIDINE PHOSPHATE SYNTHASE THI11-RELATED"/>
    <property type="match status" value="1"/>
</dbReference>
<sequence>MKKKLFTAIVAAITVSMMILSGCGKEKNVESKKIVFGTLPAESAIPIIVAKEKGFFEKQGVEVELQAFNSPFDRDAAVQAGKIDGIIADVMTSLVYHNAGVGMKITSDINEDFKLLTSPKSGIDSFDKLNNKDVSIVPNYVLEYIMDEMAAKNNIKYKIVTIPSISARFEALLADKVSAVVFTEPQSTMLKQRGAKVLASSKEYGLKAGAILFNEKTIKENSNGVKEFYAAYNDAIDYINKTDASQYSDILKKYTFPDSVTQYLKGEAKYSKAEKITEDSFNSVMKWTRNKNLISKEFNFQDISDFQFIK</sequence>
<dbReference type="EMBL" id="FQZO01000003">
    <property type="protein sequence ID" value="SHJ21295.1"/>
    <property type="molecule type" value="Genomic_DNA"/>
</dbReference>
<dbReference type="OrthoDB" id="9815602at2"/>
<organism evidence="2 3">
    <name type="scientific">Clostridium amylolyticum</name>
    <dbReference type="NCBI Taxonomy" id="1121298"/>
    <lineage>
        <taxon>Bacteria</taxon>
        <taxon>Bacillati</taxon>
        <taxon>Bacillota</taxon>
        <taxon>Clostridia</taxon>
        <taxon>Eubacteriales</taxon>
        <taxon>Clostridiaceae</taxon>
        <taxon>Clostridium</taxon>
    </lineage>
</organism>
<dbReference type="RefSeq" id="WP_073006995.1">
    <property type="nucleotide sequence ID" value="NZ_FQZO01000003.1"/>
</dbReference>
<dbReference type="SMART" id="SM00062">
    <property type="entry name" value="PBPb"/>
    <property type="match status" value="1"/>
</dbReference>
<keyword evidence="3" id="KW-1185">Reference proteome</keyword>
<reference evidence="2 3" key="1">
    <citation type="submission" date="2016-11" db="EMBL/GenBank/DDBJ databases">
        <authorList>
            <person name="Jaros S."/>
            <person name="Januszkiewicz K."/>
            <person name="Wedrychowicz H."/>
        </authorList>
    </citation>
    <scope>NUCLEOTIDE SEQUENCE [LARGE SCALE GENOMIC DNA]</scope>
    <source>
        <strain evidence="2 3">DSM 21864</strain>
    </source>
</reference>
<dbReference type="PROSITE" id="PS51257">
    <property type="entry name" value="PROKAR_LIPOPROTEIN"/>
    <property type="match status" value="1"/>
</dbReference>
<dbReference type="Gene3D" id="3.40.190.10">
    <property type="entry name" value="Periplasmic binding protein-like II"/>
    <property type="match status" value="2"/>
</dbReference>
<proteinExistence type="predicted"/>
<dbReference type="Pfam" id="PF09084">
    <property type="entry name" value="NMT1"/>
    <property type="match status" value="1"/>
</dbReference>